<dbReference type="Pfam" id="PF17919">
    <property type="entry name" value="RT_RNaseH_2"/>
    <property type="match status" value="1"/>
</dbReference>
<accession>A0AA38CGE0</accession>
<reference evidence="2 3" key="1">
    <citation type="journal article" date="2021" name="Nat. Plants">
        <title>The Taxus genome provides insights into paclitaxel biosynthesis.</title>
        <authorList>
            <person name="Xiong X."/>
            <person name="Gou J."/>
            <person name="Liao Q."/>
            <person name="Li Y."/>
            <person name="Zhou Q."/>
            <person name="Bi G."/>
            <person name="Li C."/>
            <person name="Du R."/>
            <person name="Wang X."/>
            <person name="Sun T."/>
            <person name="Guo L."/>
            <person name="Liang H."/>
            <person name="Lu P."/>
            <person name="Wu Y."/>
            <person name="Zhang Z."/>
            <person name="Ro D.K."/>
            <person name="Shang Y."/>
            <person name="Huang S."/>
            <person name="Yan J."/>
        </authorList>
    </citation>
    <scope>NUCLEOTIDE SEQUENCE [LARGE SCALE GENOMIC DNA]</scope>
    <source>
        <strain evidence="2">Ta-2019</strain>
    </source>
</reference>
<organism evidence="2 3">
    <name type="scientific">Taxus chinensis</name>
    <name type="common">Chinese yew</name>
    <name type="synonym">Taxus wallichiana var. chinensis</name>
    <dbReference type="NCBI Taxonomy" id="29808"/>
    <lineage>
        <taxon>Eukaryota</taxon>
        <taxon>Viridiplantae</taxon>
        <taxon>Streptophyta</taxon>
        <taxon>Embryophyta</taxon>
        <taxon>Tracheophyta</taxon>
        <taxon>Spermatophyta</taxon>
        <taxon>Pinopsida</taxon>
        <taxon>Pinidae</taxon>
        <taxon>Conifers II</taxon>
        <taxon>Cupressales</taxon>
        <taxon>Taxaceae</taxon>
        <taxon>Taxus</taxon>
    </lineage>
</organism>
<evidence type="ECO:0000313" key="2">
    <source>
        <dbReference type="EMBL" id="KAH9299717.1"/>
    </source>
</evidence>
<dbReference type="OMA" id="VPMQHGR"/>
<dbReference type="InterPro" id="IPR043502">
    <property type="entry name" value="DNA/RNA_pol_sf"/>
</dbReference>
<dbReference type="InterPro" id="IPR041577">
    <property type="entry name" value="RT_RNaseH_2"/>
</dbReference>
<comment type="caution">
    <text evidence="2">The sequence shown here is derived from an EMBL/GenBank/DDBJ whole genome shotgun (WGS) entry which is preliminary data.</text>
</comment>
<name>A0AA38CGE0_TAXCH</name>
<feature type="non-terminal residue" evidence="2">
    <location>
        <position position="1"/>
    </location>
</feature>
<dbReference type="InterPro" id="IPR051320">
    <property type="entry name" value="Viral_Replic_Matur_Polypro"/>
</dbReference>
<dbReference type="PANTHER" id="PTHR33064:SF37">
    <property type="entry name" value="RIBONUCLEASE H"/>
    <property type="match status" value="1"/>
</dbReference>
<proteinExistence type="predicted"/>
<protein>
    <recommendedName>
        <fullName evidence="1">Reverse transcriptase/retrotransposon-derived protein RNase H-like domain-containing protein</fullName>
    </recommendedName>
</protein>
<dbReference type="AlphaFoldDB" id="A0AA38CGE0"/>
<keyword evidence="3" id="KW-1185">Reference proteome</keyword>
<evidence type="ECO:0000313" key="3">
    <source>
        <dbReference type="Proteomes" id="UP000824469"/>
    </source>
</evidence>
<evidence type="ECO:0000259" key="1">
    <source>
        <dbReference type="Pfam" id="PF17919"/>
    </source>
</evidence>
<dbReference type="EMBL" id="JAHRHJ020000010">
    <property type="protein sequence ID" value="KAH9299717.1"/>
    <property type="molecule type" value="Genomic_DNA"/>
</dbReference>
<gene>
    <name evidence="2" type="ORF">KI387_031399</name>
</gene>
<dbReference type="SUPFAM" id="SSF56672">
    <property type="entry name" value="DNA/RNA polymerases"/>
    <property type="match status" value="1"/>
</dbReference>
<sequence>APITSLQKKDKKFIWNDKCEVAFKSLKDQLTSAPILAIPDPNGSFTVVTDASREGLG</sequence>
<feature type="non-terminal residue" evidence="2">
    <location>
        <position position="57"/>
    </location>
</feature>
<dbReference type="InterPro" id="IPR043128">
    <property type="entry name" value="Rev_trsase/Diguanyl_cyclase"/>
</dbReference>
<feature type="domain" description="Reverse transcriptase/retrotransposon-derived protein RNase H-like" evidence="1">
    <location>
        <begin position="15"/>
        <end position="57"/>
    </location>
</feature>
<dbReference type="Gene3D" id="3.30.70.270">
    <property type="match status" value="1"/>
</dbReference>
<dbReference type="PANTHER" id="PTHR33064">
    <property type="entry name" value="POL PROTEIN"/>
    <property type="match status" value="1"/>
</dbReference>
<dbReference type="Proteomes" id="UP000824469">
    <property type="component" value="Unassembled WGS sequence"/>
</dbReference>